<dbReference type="EMBL" id="OU912926">
    <property type="protein sequence ID" value="CAG9933480.1"/>
    <property type="molecule type" value="Genomic_DNA"/>
</dbReference>
<proteinExistence type="predicted"/>
<evidence type="ECO:0000313" key="4">
    <source>
        <dbReference type="Proteomes" id="UP000839052"/>
    </source>
</evidence>
<evidence type="ECO:0000313" key="3">
    <source>
        <dbReference type="EMBL" id="CAG9933480.1"/>
    </source>
</evidence>
<feature type="chain" id="PRO_5046765239" description="FimV N-terminal domain-containing protein" evidence="1">
    <location>
        <begin position="33"/>
        <end position="551"/>
    </location>
</feature>
<evidence type="ECO:0000256" key="1">
    <source>
        <dbReference type="SAM" id="SignalP"/>
    </source>
</evidence>
<protein>
    <recommendedName>
        <fullName evidence="2">FimV N-terminal domain-containing protein</fullName>
    </recommendedName>
</protein>
<dbReference type="Pfam" id="PF25800">
    <property type="entry name" value="FimV_N"/>
    <property type="match status" value="1"/>
</dbReference>
<feature type="domain" description="FimV N-terminal" evidence="2">
    <location>
        <begin position="35"/>
        <end position="138"/>
    </location>
</feature>
<keyword evidence="1" id="KW-0732">Signal</keyword>
<accession>A0ABM8Z0X4</accession>
<feature type="signal peptide" evidence="1">
    <location>
        <begin position="1"/>
        <end position="32"/>
    </location>
</feature>
<evidence type="ECO:0000259" key="2">
    <source>
        <dbReference type="Pfam" id="PF25800"/>
    </source>
</evidence>
<gene>
    <name evidence="3" type="ORF">NTG6680_2231</name>
</gene>
<reference evidence="3 4" key="1">
    <citation type="submission" date="2021-10" db="EMBL/GenBank/DDBJ databases">
        <authorList>
            <person name="Koch H."/>
        </authorList>
    </citation>
    <scope>NUCLEOTIDE SEQUENCE [LARGE SCALE GENOMIC DNA]</scope>
    <source>
        <strain evidence="3">6680</strain>
    </source>
</reference>
<name>A0ABM8Z0X4_9PROT</name>
<dbReference type="Proteomes" id="UP000839052">
    <property type="component" value="Chromosome"/>
</dbReference>
<dbReference type="SUPFAM" id="SSF56935">
    <property type="entry name" value="Porins"/>
    <property type="match status" value="1"/>
</dbReference>
<keyword evidence="4" id="KW-1185">Reference proteome</keyword>
<sequence length="551" mass="61151">MLRMGISIPCYAKRVLSSVIIFASLSTQPVHALIIGEIEIISREGEPLLVYVQISPTSPDEKITTGCFSLVKPRITPGQEEPDLSAASLELEDNRNIGQRIKISTATPINARLLTLPLKVHCVPNGLIIREFNLELKPALNTLFPQAESFSAPAEKVDVNLLQKPELSGSIRAGYFSSSRKLDGKNDLGTGSIWLKATQNIGEDISVVAQGWVRNDETFRADADSKKLQEGYLKFSAGNMDYRIGKQIIAWGRADRLNPTDNLTPRNFTLLTPEEDDQRLGSLAAKITYHSHENSLTGIWLPGMDPHIFPVAATPGIFFTQHIPHTNRIALKFDHSGGNMDWSASYYSGLDLTPDIAIGATTPSGTNVIFDHNRIRVLGMDAATVIGRYGLRAEAAYTWTANTGANDFFVKKPFLYMVMGGDRTFLDYLNINIQYYLRHVANYSDPQAITNPLLRPVAIQTGALWNQFSRSQHGVSVRVSNKWFNETLEGEIAAVASFGQSNYFIRPKLVYAFSDNVKGSLGLDIYRGETNTFFGRLRDNSLLFAEMKYGF</sequence>
<dbReference type="InterPro" id="IPR057840">
    <property type="entry name" value="FimV_N"/>
</dbReference>
<organism evidence="3 4">
    <name type="scientific">Candidatus Nitrotoga arctica</name>
    <dbReference type="NCBI Taxonomy" id="453162"/>
    <lineage>
        <taxon>Bacteria</taxon>
        <taxon>Pseudomonadati</taxon>
        <taxon>Pseudomonadota</taxon>
        <taxon>Betaproteobacteria</taxon>
        <taxon>Nitrosomonadales</taxon>
        <taxon>Gallionellaceae</taxon>
        <taxon>Candidatus Nitrotoga</taxon>
    </lineage>
</organism>